<keyword evidence="4" id="KW-1185">Reference proteome</keyword>
<keyword evidence="1" id="KW-0812">Transmembrane</keyword>
<dbReference type="InterPro" id="IPR016047">
    <property type="entry name" value="M23ase_b-sheet_dom"/>
</dbReference>
<evidence type="ECO:0000313" key="4">
    <source>
        <dbReference type="Proteomes" id="UP000249890"/>
    </source>
</evidence>
<keyword evidence="1" id="KW-1133">Transmembrane helix</keyword>
<keyword evidence="1" id="KW-0472">Membrane</keyword>
<sequence>MDVVKKAKDIKKTIALISALGSPGIGLVLLFFILAALIILLVFLPFMIFTDADSYKTQPAGEYSWLAPVQLDVDGSGYTWPVPTISRVSSPFAMRDLFGSTRMHKGIDIANGAAKTELQPIYAMAAGTVTHAGAASGYGQAIYIDHGGGLVSKYGHLEALMNVRTGEAVTKGQLIGQIGRGQVGRSTGSHLHFQVEMNGEAVDPLGFVQVPGSGTSVGTAPVELSYQPLNIDYVFGFLDKRKSALADRGLLNLIDQAGREKNISPYLLIAITGQEQSFVPRKHNQASQIIKNPWNVFGCWCKGKGATLTTGESAAIAANTIIKLSQDRPAGRDPIQWLSAKDNPRGYYAEHNGWWIGVSKYFKLLVAGGG</sequence>
<dbReference type="SUPFAM" id="SSF51261">
    <property type="entry name" value="Duplicated hybrid motif"/>
    <property type="match status" value="1"/>
</dbReference>
<dbReference type="Pfam" id="PF01551">
    <property type="entry name" value="Peptidase_M23"/>
    <property type="match status" value="1"/>
</dbReference>
<dbReference type="InterPro" id="IPR011055">
    <property type="entry name" value="Dup_hybrid_motif"/>
</dbReference>
<dbReference type="EMBL" id="CP021780">
    <property type="protein sequence ID" value="ASA20275.1"/>
    <property type="molecule type" value="Genomic_DNA"/>
</dbReference>
<feature type="transmembrane region" description="Helical" evidence="1">
    <location>
        <begin position="20"/>
        <end position="49"/>
    </location>
</feature>
<dbReference type="Proteomes" id="UP000249890">
    <property type="component" value="Chromosome"/>
</dbReference>
<reference evidence="3 4" key="1">
    <citation type="submission" date="2017-06" db="EMBL/GenBank/DDBJ databases">
        <title>Complete genome sequence of Paenibacillus donghaensis KCTC 13049T isolated from East Sea sediment, South Korea.</title>
        <authorList>
            <person name="Jung B.K."/>
            <person name="Hong S.-J."/>
            <person name="Shin J.-H."/>
        </authorList>
    </citation>
    <scope>NUCLEOTIDE SEQUENCE [LARGE SCALE GENOMIC DNA]</scope>
    <source>
        <strain evidence="3 4">KCTC 13049</strain>
    </source>
</reference>
<dbReference type="RefSeq" id="WP_087914297.1">
    <property type="nucleotide sequence ID" value="NZ_CP021780.1"/>
</dbReference>
<dbReference type="OrthoDB" id="9805070at2"/>
<evidence type="ECO:0000313" key="3">
    <source>
        <dbReference type="EMBL" id="ASA20275.1"/>
    </source>
</evidence>
<dbReference type="KEGG" id="pdh:B9T62_05360"/>
<organism evidence="3 4">
    <name type="scientific">Paenibacillus donghaensis</name>
    <dbReference type="NCBI Taxonomy" id="414771"/>
    <lineage>
        <taxon>Bacteria</taxon>
        <taxon>Bacillati</taxon>
        <taxon>Bacillota</taxon>
        <taxon>Bacilli</taxon>
        <taxon>Bacillales</taxon>
        <taxon>Paenibacillaceae</taxon>
        <taxon>Paenibacillus</taxon>
    </lineage>
</organism>
<dbReference type="PANTHER" id="PTHR21666:SF270">
    <property type="entry name" value="MUREIN HYDROLASE ACTIVATOR ENVC"/>
    <property type="match status" value="1"/>
</dbReference>
<dbReference type="CDD" id="cd12797">
    <property type="entry name" value="M23_peptidase"/>
    <property type="match status" value="1"/>
</dbReference>
<gene>
    <name evidence="3" type="ORF">B9T62_05360</name>
</gene>
<dbReference type="GO" id="GO:0004222">
    <property type="term" value="F:metalloendopeptidase activity"/>
    <property type="evidence" value="ECO:0007669"/>
    <property type="project" value="TreeGrafter"/>
</dbReference>
<feature type="domain" description="M23ase beta-sheet core" evidence="2">
    <location>
        <begin position="102"/>
        <end position="204"/>
    </location>
</feature>
<accession>A0A2Z2K9V5</accession>
<dbReference type="AlphaFoldDB" id="A0A2Z2K9V5"/>
<proteinExistence type="predicted"/>
<dbReference type="PANTHER" id="PTHR21666">
    <property type="entry name" value="PEPTIDASE-RELATED"/>
    <property type="match status" value="1"/>
</dbReference>
<dbReference type="InterPro" id="IPR050570">
    <property type="entry name" value="Cell_wall_metabolism_enzyme"/>
</dbReference>
<evidence type="ECO:0000256" key="1">
    <source>
        <dbReference type="SAM" id="Phobius"/>
    </source>
</evidence>
<name>A0A2Z2K9V5_9BACL</name>
<evidence type="ECO:0000259" key="2">
    <source>
        <dbReference type="Pfam" id="PF01551"/>
    </source>
</evidence>
<dbReference type="Gene3D" id="2.70.70.10">
    <property type="entry name" value="Glucose Permease (Domain IIA)"/>
    <property type="match status" value="1"/>
</dbReference>
<protein>
    <recommendedName>
        <fullName evidence="2">M23ase beta-sheet core domain-containing protein</fullName>
    </recommendedName>
</protein>